<evidence type="ECO:0000313" key="1">
    <source>
        <dbReference type="EMBL" id="CAI2361650.1"/>
    </source>
</evidence>
<reference evidence="1" key="1">
    <citation type="submission" date="2023-07" db="EMBL/GenBank/DDBJ databases">
        <authorList>
            <consortium name="AG Swart"/>
            <person name="Singh M."/>
            <person name="Singh A."/>
            <person name="Seah K."/>
            <person name="Emmerich C."/>
        </authorList>
    </citation>
    <scope>NUCLEOTIDE SEQUENCE</scope>
    <source>
        <strain evidence="1">DP1</strain>
    </source>
</reference>
<dbReference type="AlphaFoldDB" id="A0AAD1X8S6"/>
<comment type="caution">
    <text evidence="1">The sequence shown here is derived from an EMBL/GenBank/DDBJ whole genome shotgun (WGS) entry which is preliminary data.</text>
</comment>
<sequence length="189" mass="21670">MIKKDSCATRVTNIQGSLDDSQYSPHSSRPDLQEQADDHSFLSSFFETLKTVSEGDLDPKYKIKERNIVTCPLLCLDSREVQATDIVEPDNFVPTKHLLEFAIKNEYFSSFNNNNHWIEVSFLSESEDTLNFEDSESSSTENSIRLYPNDFFEFSESKIFEKKKGSTHAYTESQWLKAGKINKGKPLAF</sequence>
<protein>
    <submittedName>
        <fullName evidence="1">Uncharacterized protein</fullName>
    </submittedName>
</protein>
<name>A0AAD1X8S6_EUPCR</name>
<accession>A0AAD1X8S6</accession>
<dbReference type="Proteomes" id="UP001295684">
    <property type="component" value="Unassembled WGS sequence"/>
</dbReference>
<dbReference type="EMBL" id="CAMPGE010002838">
    <property type="protein sequence ID" value="CAI2361650.1"/>
    <property type="molecule type" value="Genomic_DNA"/>
</dbReference>
<proteinExistence type="predicted"/>
<evidence type="ECO:0000313" key="2">
    <source>
        <dbReference type="Proteomes" id="UP001295684"/>
    </source>
</evidence>
<keyword evidence="2" id="KW-1185">Reference proteome</keyword>
<gene>
    <name evidence="1" type="ORF">ECRASSUSDP1_LOCUS2962</name>
</gene>
<organism evidence="1 2">
    <name type="scientific">Euplotes crassus</name>
    <dbReference type="NCBI Taxonomy" id="5936"/>
    <lineage>
        <taxon>Eukaryota</taxon>
        <taxon>Sar</taxon>
        <taxon>Alveolata</taxon>
        <taxon>Ciliophora</taxon>
        <taxon>Intramacronucleata</taxon>
        <taxon>Spirotrichea</taxon>
        <taxon>Hypotrichia</taxon>
        <taxon>Euplotida</taxon>
        <taxon>Euplotidae</taxon>
        <taxon>Moneuplotes</taxon>
    </lineage>
</organism>